<dbReference type="GO" id="GO:0005886">
    <property type="term" value="C:plasma membrane"/>
    <property type="evidence" value="ECO:0007669"/>
    <property type="project" value="UniProtKB-SubCell"/>
</dbReference>
<dbReference type="Gene3D" id="1.10.3720.10">
    <property type="entry name" value="MetI-like"/>
    <property type="match status" value="1"/>
</dbReference>
<dbReference type="PANTHER" id="PTHR43163:SF3">
    <property type="entry name" value="PEPTIDE ABC TRANSPORTER PERMEASE PROTEIN"/>
    <property type="match status" value="1"/>
</dbReference>
<keyword evidence="4 7" id="KW-0812">Transmembrane</keyword>
<comment type="similarity">
    <text evidence="7">Belongs to the binding-protein-dependent transport system permease family.</text>
</comment>
<dbReference type="CDD" id="cd06261">
    <property type="entry name" value="TM_PBP2"/>
    <property type="match status" value="1"/>
</dbReference>
<dbReference type="SUPFAM" id="SSF161098">
    <property type="entry name" value="MetI-like"/>
    <property type="match status" value="1"/>
</dbReference>
<dbReference type="Proteomes" id="UP000215509">
    <property type="component" value="Unassembled WGS sequence"/>
</dbReference>
<evidence type="ECO:0000256" key="5">
    <source>
        <dbReference type="ARBA" id="ARBA00022989"/>
    </source>
</evidence>
<feature type="transmembrane region" description="Helical" evidence="7">
    <location>
        <begin position="105"/>
        <end position="128"/>
    </location>
</feature>
<feature type="transmembrane region" description="Helical" evidence="7">
    <location>
        <begin position="12"/>
        <end position="32"/>
    </location>
</feature>
<dbReference type="InterPro" id="IPR035906">
    <property type="entry name" value="MetI-like_sf"/>
</dbReference>
<dbReference type="InterPro" id="IPR000515">
    <property type="entry name" value="MetI-like"/>
</dbReference>
<name>A0A229UPE7_9BACL</name>
<evidence type="ECO:0000313" key="10">
    <source>
        <dbReference type="Proteomes" id="UP000215509"/>
    </source>
</evidence>
<evidence type="ECO:0000256" key="2">
    <source>
        <dbReference type="ARBA" id="ARBA00022448"/>
    </source>
</evidence>
<evidence type="ECO:0000256" key="7">
    <source>
        <dbReference type="RuleBase" id="RU363032"/>
    </source>
</evidence>
<dbReference type="PANTHER" id="PTHR43163">
    <property type="entry name" value="DIPEPTIDE TRANSPORT SYSTEM PERMEASE PROTEIN DPPB-RELATED"/>
    <property type="match status" value="1"/>
</dbReference>
<evidence type="ECO:0000256" key="1">
    <source>
        <dbReference type="ARBA" id="ARBA00004651"/>
    </source>
</evidence>
<keyword evidence="2 7" id="KW-0813">Transport</keyword>
<feature type="transmembrane region" description="Helical" evidence="7">
    <location>
        <begin position="140"/>
        <end position="169"/>
    </location>
</feature>
<keyword evidence="3" id="KW-1003">Cell membrane</keyword>
<feature type="domain" description="ABC transmembrane type-1" evidence="8">
    <location>
        <begin position="101"/>
        <end position="315"/>
    </location>
</feature>
<keyword evidence="10" id="KW-1185">Reference proteome</keyword>
<comment type="caution">
    <text evidence="9">The sequence shown here is derived from an EMBL/GenBank/DDBJ whole genome shotgun (WGS) entry which is preliminary data.</text>
</comment>
<dbReference type="Pfam" id="PF00528">
    <property type="entry name" value="BPD_transp_1"/>
    <property type="match status" value="1"/>
</dbReference>
<feature type="transmembrane region" description="Helical" evidence="7">
    <location>
        <begin position="246"/>
        <end position="272"/>
    </location>
</feature>
<evidence type="ECO:0000256" key="3">
    <source>
        <dbReference type="ARBA" id="ARBA00022475"/>
    </source>
</evidence>
<dbReference type="GO" id="GO:0055085">
    <property type="term" value="P:transmembrane transport"/>
    <property type="evidence" value="ECO:0007669"/>
    <property type="project" value="InterPro"/>
</dbReference>
<sequence>MRSYAAWLGQKGLRLITLLFALSVISFILVSYSPIDPIQAYIGADMMKVSPEQRAQITAYWGLDRPPVERFFRWGSALLHGDMGTSMIFRRPVSEVIGERFMNSIVLMGASWLLSGLIGFVAGVIAAMNKGTWVDRFIQWYCYTLASTPTFWMGLLLLIVFGVWLGWLPVGLGVPAGVPADQVTRADRVQHMLLPLLTLSLVGISGIALHTRQKLVDVLASDYVLFARARGERGWRLLRRHGLRNIALPAISLQFTAFSELFGGAVLAEQVFSYPGLGQATVSAGLRGDIPLLLGLVLFSVVFVFTGNLIADLLYRLMDPRLREGRSL</sequence>
<dbReference type="AlphaFoldDB" id="A0A229UPE7"/>
<comment type="subcellular location">
    <subcellularLocation>
        <location evidence="1 7">Cell membrane</location>
        <topology evidence="1 7">Multi-pass membrane protein</topology>
    </subcellularLocation>
</comment>
<feature type="transmembrane region" description="Helical" evidence="7">
    <location>
        <begin position="189"/>
        <end position="209"/>
    </location>
</feature>
<evidence type="ECO:0000256" key="4">
    <source>
        <dbReference type="ARBA" id="ARBA00022692"/>
    </source>
</evidence>
<feature type="transmembrane region" description="Helical" evidence="7">
    <location>
        <begin position="292"/>
        <end position="315"/>
    </location>
</feature>
<keyword evidence="6 7" id="KW-0472">Membrane</keyword>
<dbReference type="OrthoDB" id="24153at2"/>
<organism evidence="9 10">
    <name type="scientific">Paenibacillus rigui</name>
    <dbReference type="NCBI Taxonomy" id="554312"/>
    <lineage>
        <taxon>Bacteria</taxon>
        <taxon>Bacillati</taxon>
        <taxon>Bacillota</taxon>
        <taxon>Bacilli</taxon>
        <taxon>Bacillales</taxon>
        <taxon>Paenibacillaceae</taxon>
        <taxon>Paenibacillus</taxon>
    </lineage>
</organism>
<dbReference type="EMBL" id="NMQW01000023">
    <property type="protein sequence ID" value="OXM85356.1"/>
    <property type="molecule type" value="Genomic_DNA"/>
</dbReference>
<accession>A0A229UPE7</accession>
<reference evidence="9 10" key="1">
    <citation type="submission" date="2017-07" db="EMBL/GenBank/DDBJ databases">
        <title>Genome sequencing and assembly of Paenibacillus rigui.</title>
        <authorList>
            <person name="Mayilraj S."/>
        </authorList>
    </citation>
    <scope>NUCLEOTIDE SEQUENCE [LARGE SCALE GENOMIC DNA]</scope>
    <source>
        <strain evidence="9 10">JCM 16352</strain>
    </source>
</reference>
<evidence type="ECO:0000313" key="9">
    <source>
        <dbReference type="EMBL" id="OXM85356.1"/>
    </source>
</evidence>
<protein>
    <submittedName>
        <fullName evidence="9">ABC transporter permease</fullName>
    </submittedName>
</protein>
<evidence type="ECO:0000259" key="8">
    <source>
        <dbReference type="PROSITE" id="PS50928"/>
    </source>
</evidence>
<evidence type="ECO:0000256" key="6">
    <source>
        <dbReference type="ARBA" id="ARBA00023136"/>
    </source>
</evidence>
<keyword evidence="5 7" id="KW-1133">Transmembrane helix</keyword>
<dbReference type="PROSITE" id="PS50928">
    <property type="entry name" value="ABC_TM1"/>
    <property type="match status" value="1"/>
</dbReference>
<proteinExistence type="inferred from homology"/>
<gene>
    <name evidence="9" type="ORF">CF651_16240</name>
</gene>